<feature type="compositionally biased region" description="Acidic residues" evidence="17">
    <location>
        <begin position="1891"/>
        <end position="1900"/>
    </location>
</feature>
<feature type="compositionally biased region" description="Polar residues" evidence="17">
    <location>
        <begin position="1814"/>
        <end position="1828"/>
    </location>
</feature>
<evidence type="ECO:0000256" key="15">
    <source>
        <dbReference type="ARBA" id="ARBA00023303"/>
    </source>
</evidence>
<accession>A0A9Q1BLW1</accession>
<dbReference type="PANTHER" id="PTHR10037">
    <property type="entry name" value="VOLTAGE-GATED CATION CHANNEL CALCIUM AND SODIUM"/>
    <property type="match status" value="1"/>
</dbReference>
<feature type="transmembrane region" description="Helical" evidence="16">
    <location>
        <begin position="203"/>
        <end position="220"/>
    </location>
</feature>
<dbReference type="CDD" id="cd13433">
    <property type="entry name" value="Na_channel_gate"/>
    <property type="match status" value="1"/>
</dbReference>
<dbReference type="GO" id="GO:0019228">
    <property type="term" value="P:neuronal action potential"/>
    <property type="evidence" value="ECO:0007669"/>
    <property type="project" value="TreeGrafter"/>
</dbReference>
<dbReference type="FunFam" id="1.10.287.70:FF:000001">
    <property type="entry name" value="Sodium channel protein"/>
    <property type="match status" value="1"/>
</dbReference>
<feature type="transmembrane region" description="Helical" evidence="16">
    <location>
        <begin position="1529"/>
        <end position="1557"/>
    </location>
</feature>
<feature type="transmembrane region" description="Helical" evidence="16">
    <location>
        <begin position="1128"/>
        <end position="1146"/>
    </location>
</feature>
<evidence type="ECO:0000313" key="20">
    <source>
        <dbReference type="Proteomes" id="UP001152320"/>
    </source>
</evidence>
<dbReference type="PROSITE" id="PS50096">
    <property type="entry name" value="IQ"/>
    <property type="match status" value="1"/>
</dbReference>
<keyword evidence="12" id="KW-1015">Disulfide bond</keyword>
<dbReference type="GO" id="GO:0086010">
    <property type="term" value="P:membrane depolarization during action potential"/>
    <property type="evidence" value="ECO:0007669"/>
    <property type="project" value="TreeGrafter"/>
</dbReference>
<feature type="domain" description="Ion transport" evidence="18">
    <location>
        <begin position="607"/>
        <end position="834"/>
    </location>
</feature>
<evidence type="ECO:0000256" key="10">
    <source>
        <dbReference type="ARBA" id="ARBA00023065"/>
    </source>
</evidence>
<dbReference type="FunFam" id="1.20.120.350:FF:000059">
    <property type="entry name" value="Sodium channel protein"/>
    <property type="match status" value="1"/>
</dbReference>
<evidence type="ECO:0000256" key="4">
    <source>
        <dbReference type="ARBA" id="ARBA00022475"/>
    </source>
</evidence>
<feature type="transmembrane region" description="Helical" evidence="16">
    <location>
        <begin position="1286"/>
        <end position="1305"/>
    </location>
</feature>
<feature type="compositionally biased region" description="Polar residues" evidence="17">
    <location>
        <begin position="952"/>
        <end position="995"/>
    </location>
</feature>
<evidence type="ECO:0000256" key="5">
    <source>
        <dbReference type="ARBA" id="ARBA00022692"/>
    </source>
</evidence>
<evidence type="ECO:0000256" key="2">
    <source>
        <dbReference type="ARBA" id="ARBA00022448"/>
    </source>
</evidence>
<feature type="domain" description="Ion transport" evidence="18">
    <location>
        <begin position="1414"/>
        <end position="1663"/>
    </location>
</feature>
<feature type="region of interest" description="Disordered" evidence="17">
    <location>
        <begin position="462"/>
        <end position="489"/>
    </location>
</feature>
<feature type="transmembrane region" description="Helical" evidence="16">
    <location>
        <begin position="1627"/>
        <end position="1653"/>
    </location>
</feature>
<dbReference type="FunFam" id="1.20.120.350:FF:000075">
    <property type="entry name" value="Sodium channel protein"/>
    <property type="match status" value="1"/>
</dbReference>
<dbReference type="PRINTS" id="PR00170">
    <property type="entry name" value="NACHANNEL"/>
</dbReference>
<evidence type="ECO:0000256" key="6">
    <source>
        <dbReference type="ARBA" id="ARBA00022737"/>
    </source>
</evidence>
<dbReference type="InterPro" id="IPR043203">
    <property type="entry name" value="VGCC_Ca_Na"/>
</dbReference>
<dbReference type="FunFam" id="1.20.120.350:FF:000068">
    <property type="entry name" value="Sodium channel protein"/>
    <property type="match status" value="1"/>
</dbReference>
<keyword evidence="3 16" id="KW-0894">Sodium channel</keyword>
<evidence type="ECO:0000256" key="9">
    <source>
        <dbReference type="ARBA" id="ARBA00023053"/>
    </source>
</evidence>
<feature type="transmembrane region" description="Helical" evidence="16">
    <location>
        <begin position="1443"/>
        <end position="1468"/>
    </location>
</feature>
<dbReference type="FunFam" id="1.10.238.10:FF:000002">
    <property type="entry name" value="Sodium channel protein"/>
    <property type="match status" value="1"/>
</dbReference>
<evidence type="ECO:0000256" key="3">
    <source>
        <dbReference type="ARBA" id="ARBA00022461"/>
    </source>
</evidence>
<feature type="domain" description="Ion transport" evidence="18">
    <location>
        <begin position="1091"/>
        <end position="1360"/>
    </location>
</feature>
<evidence type="ECO:0000256" key="16">
    <source>
        <dbReference type="RuleBase" id="RU361132"/>
    </source>
</evidence>
<dbReference type="PANTHER" id="PTHR10037:SF62">
    <property type="entry name" value="SODIUM CHANNEL PROTEIN 60E"/>
    <property type="match status" value="1"/>
</dbReference>
<evidence type="ECO:0000256" key="7">
    <source>
        <dbReference type="ARBA" id="ARBA00022882"/>
    </source>
</evidence>
<keyword evidence="9 16" id="KW-0915">Sodium</keyword>
<evidence type="ECO:0000256" key="1">
    <source>
        <dbReference type="ARBA" id="ARBA00004651"/>
    </source>
</evidence>
<feature type="region of interest" description="Disordered" evidence="17">
    <location>
        <begin position="524"/>
        <end position="552"/>
    </location>
</feature>
<dbReference type="Gene3D" id="1.10.238.10">
    <property type="entry name" value="EF-hand"/>
    <property type="match status" value="1"/>
</dbReference>
<evidence type="ECO:0000313" key="19">
    <source>
        <dbReference type="EMBL" id="KAJ8029133.1"/>
    </source>
</evidence>
<evidence type="ECO:0000256" key="8">
    <source>
        <dbReference type="ARBA" id="ARBA00022989"/>
    </source>
</evidence>
<keyword evidence="4" id="KW-1003">Cell membrane</keyword>
<dbReference type="InterPro" id="IPR005821">
    <property type="entry name" value="Ion_trans_dom"/>
</dbReference>
<feature type="transmembrane region" description="Helical" evidence="16">
    <location>
        <begin position="1414"/>
        <end position="1431"/>
    </location>
</feature>
<feature type="transmembrane region" description="Helical" evidence="16">
    <location>
        <begin position="118"/>
        <end position="138"/>
    </location>
</feature>
<dbReference type="InterPro" id="IPR044564">
    <property type="entry name" value="Na_chnl_inactivation_gate"/>
</dbReference>
<evidence type="ECO:0000256" key="11">
    <source>
        <dbReference type="ARBA" id="ARBA00023136"/>
    </source>
</evidence>
<feature type="transmembrane region" description="Helical" evidence="16">
    <location>
        <begin position="1152"/>
        <end position="1180"/>
    </location>
</feature>
<dbReference type="GO" id="GO:0001518">
    <property type="term" value="C:voltage-gated sodium channel complex"/>
    <property type="evidence" value="ECO:0007669"/>
    <property type="project" value="UniProtKB-UniRule"/>
</dbReference>
<keyword evidence="6" id="KW-0677">Repeat</keyword>
<evidence type="ECO:0000256" key="12">
    <source>
        <dbReference type="ARBA" id="ARBA00023157"/>
    </source>
</evidence>
<feature type="transmembrane region" description="Helical" evidence="16">
    <location>
        <begin position="804"/>
        <end position="830"/>
    </location>
</feature>
<feature type="transmembrane region" description="Helical" evidence="16">
    <location>
        <begin position="401"/>
        <end position="427"/>
    </location>
</feature>
<keyword evidence="15 16" id="KW-0407">Ion channel</keyword>
<evidence type="ECO:0000256" key="14">
    <source>
        <dbReference type="ARBA" id="ARBA00023201"/>
    </source>
</evidence>
<keyword evidence="20" id="KW-1185">Reference proteome</keyword>
<keyword evidence="5 16" id="KW-0812">Transmembrane</keyword>
<sequence>MEDIGAHIEKDPNFTSSHYVPVTKETLEEAKSRHFNNKRRQRQLKDGRTLSKISFFSNLEDLEEEESGNLVPNPAMEQGKPLPDDLGPFPKRLLGKPVDEIDRARKTDQTFIVVAKRFGVFDMLVIATILVNCFFMAVDQPFTTYWLDINPRKVTPPTPEPPSRLYLDIAEYTFTAIYVTEMVVKIVSRGFILNKFTYLRDPWNWLDFAVIILAFVTFALQFARVDAGNFAVIRSFRVLRALKTISIVPGLKSIINALVGSMKMLFEVILLTFFVLLIFSLLALQLFMGSLLQKCVLNLDITEINETEQYWYEHTQNSSNWLYNEEGAIVCSNVSLFGFLFSGCNNPNYTCLPNIGDNPNDGYTNFDNIGWAMVTSFQLITLDYWENVYNYIIRAQGPLSILFFLLTCMLGSFYLINLMLAVVAMAYTEEMENIGKEKEKKKKNRESVLDYDASKLKSLAEKKRKRKEKKKKQKEEKAGQVASKADVREETAVGSTASITTSSSKISNVDDGLEIIQAAYEEMPNKKGNTSNDTISSSTNDKSNSFEETTESTSKLPVIGEYDNGGKVECCPTFCCKGCRKCCMCPPSVHKVWLKIQFVCQWIVLDPLMDLFITLIILLNTLFLSLDHYQIDDTFDFILTVGNTMCTIIFTFECIMKLCALGYSYFSNNWNNFDLFIVVTSLIELPLANLQGLSVLRTFRLLRVLKLAQSWTTMRVLLSIIFSTLGAVANVSVVLVIIIYIFAIIGMQLFGANYIPENFEDGIVPRWNFVDFPHSVMLVFRILCGEWIEPLYDCMNCNNAGLCIAVFIATLTVGNILILNLFLALLLNSFASDSLKKEEEESRLGLAFAKLKRYFLMVICICCCCLPKRYRNKVSDSSQNVKVETPVEDAKEATENNVIAKVDAFVVVSNDDEEHVPDKGLTNGGFEKYDEETANPEQTWADNHLKVFPNGSVPNGNIPHTHTNGTVQNGSALSLKENGTTRPVSVSLSTSQNAETGEIETCEKHDGKSLKDLGGQETEKKTSANGEVPVPPIDASDEVPVEDPVKPCCPGPINRWCSKKCPFPCCKPPEESKFAKGWRQCREFVCTVVEHRVFEGIILVCICISSITLVFDDIYLDEKPVFKEILNITNYVFVGIFFGEMLLKWVGLGFKVYFTSFWCLLDFFIVMVSLASVGVQLIGLGEIGAFRSLRTLRALRPLRAISRWQGMKIVVNALAFAIPSIGNVLLVCMMFWLIFAIIGVQFFRGTFYRCVDDDGEIVSIEFVDNMTDCIDLGYTWENSKIHFDNVYFAIIALFQVATFEGWMEVMDSAVDQRGVNMQPSRESSFISYVFFVVFIIFGSFFFLNLFIGVIIDNFNTLKRKYEGDRTLDVFMTSNQKNYYQTMRKLGNKKPKKQIKAPTNKILSFCYKLTTSTKFEIAIVIVILLNMLAMMVEHHGMQEPLISILDGINIAFTVIFVLEAALKILALRWYYFKSPWNVFDFIVVVFSVLGIIASDLLSAFINPTLLRVFRLLRIGRILRLVKSAKGLRKLLFALVISLPALFNIGCLLFLVIFIYAIIGMSQFSRVKIQGALDDVVNFQTWTKSMLLLYRVSTSAGWNDILDALMLDGPPDCDPTYGGYPNGDCGSTLFAMIFFITFLVLSFLIIINTYIAVILENFSAAHAQEEVGITEDDFGMFYQVWEKYDPNATQFILLEQLSDFCDDLEMPLRLAKPNQIKLAGLDLPIYYDTKLHCIDVLFALTKRVLGDVEESEDFSELQKQMSEQFLEAFPDLERIKPTTTTMQLNKRNTAAKRLQRAWRLHVLKRELAKAVMANRNKGSNATSRVASARSSLVPEGDKESNKLDTSFNGSLGNDLQVPGNIVGLSRATTPTIPEVDAEDLDNAKKGEKYHVQEDDDVPTIDA</sequence>
<comment type="similarity">
    <text evidence="16">Belongs to the sodium channel (TC 1.A.1.10) family.</text>
</comment>
<keyword evidence="8 16" id="KW-1133">Transmembrane helix</keyword>
<keyword evidence="13" id="KW-0325">Glycoprotein</keyword>
<keyword evidence="7 16" id="KW-0851">Voltage-gated channel</keyword>
<keyword evidence="11 16" id="KW-0472">Membrane</keyword>
<feature type="compositionally biased region" description="Polar residues" evidence="17">
    <location>
        <begin position="1841"/>
        <end position="1851"/>
    </location>
</feature>
<comment type="caution">
    <text evidence="16">Lacks conserved residue(s) required for the propagation of feature annotation.</text>
</comment>
<comment type="function">
    <text evidence="16">Mediates the voltage-dependent sodium ion permeability of excitable membranes. Assuming opened or closed conformations in response to the voltage difference across the membrane, the protein forms a sodium-selective channel through which Na(+) ions may pass in accordance with their electrochemical gradient.</text>
</comment>
<evidence type="ECO:0000256" key="17">
    <source>
        <dbReference type="SAM" id="MobiDB-lite"/>
    </source>
</evidence>
<dbReference type="InterPro" id="IPR027359">
    <property type="entry name" value="Volt_channel_dom_sf"/>
</dbReference>
<evidence type="ECO:0000259" key="18">
    <source>
        <dbReference type="Pfam" id="PF00520"/>
    </source>
</evidence>
<feature type="transmembrane region" description="Helical" evidence="16">
    <location>
        <begin position="265"/>
        <end position="284"/>
    </location>
</feature>
<feature type="transmembrane region" description="Helical" evidence="16">
    <location>
        <begin position="1209"/>
        <end position="1238"/>
    </location>
</feature>
<keyword evidence="2 16" id="KW-0813">Transport</keyword>
<feature type="transmembrane region" description="Helical" evidence="16">
    <location>
        <begin position="637"/>
        <end position="663"/>
    </location>
</feature>
<dbReference type="FunFam" id="1.20.120.350:FF:000009">
    <property type="entry name" value="Voltage-dependent T-type calcium channel subunit alpha"/>
    <property type="match status" value="1"/>
</dbReference>
<proteinExistence type="inferred from homology"/>
<feature type="compositionally biased region" description="Basic residues" evidence="17">
    <location>
        <begin position="462"/>
        <end position="472"/>
    </location>
</feature>
<feature type="region of interest" description="Disordered" evidence="17">
    <location>
        <begin position="1811"/>
        <end position="1900"/>
    </location>
</feature>
<feature type="transmembrane region" description="Helical" evidence="16">
    <location>
        <begin position="241"/>
        <end position="259"/>
    </location>
</feature>
<dbReference type="Gene3D" id="1.20.120.350">
    <property type="entry name" value="Voltage-gated potassium channels. Chain C"/>
    <property type="match status" value="4"/>
</dbReference>
<feature type="region of interest" description="Disordered" evidence="17">
    <location>
        <begin position="950"/>
        <end position="1037"/>
    </location>
</feature>
<comment type="caution">
    <text evidence="19">The sequence shown here is derived from an EMBL/GenBank/DDBJ whole genome shotgun (WGS) entry which is preliminary data.</text>
</comment>
<dbReference type="Gene3D" id="1.10.287.70">
    <property type="match status" value="4"/>
</dbReference>
<evidence type="ECO:0000256" key="13">
    <source>
        <dbReference type="ARBA" id="ARBA00023180"/>
    </source>
</evidence>
<feature type="transmembrane region" description="Helical" evidence="16">
    <location>
        <begin position="716"/>
        <end position="745"/>
    </location>
</feature>
<dbReference type="SUPFAM" id="SSF81324">
    <property type="entry name" value="Voltage-gated potassium channels"/>
    <property type="match status" value="4"/>
</dbReference>
<comment type="subcellular location">
    <subcellularLocation>
        <location evidence="1 16">Cell membrane</location>
        <topology evidence="1 16">Multi-pass membrane protein</topology>
    </subcellularLocation>
</comment>
<feature type="transmembrane region" description="Helical" evidence="16">
    <location>
        <begin position="1480"/>
        <end position="1508"/>
    </location>
</feature>
<dbReference type="OrthoDB" id="2984333at2759"/>
<feature type="compositionally biased region" description="Low complexity" evidence="17">
    <location>
        <begin position="529"/>
        <end position="552"/>
    </location>
</feature>
<protein>
    <recommendedName>
        <fullName evidence="16">Sodium channel protein</fullName>
    </recommendedName>
</protein>
<feature type="transmembrane region" description="Helical" evidence="16">
    <location>
        <begin position="602"/>
        <end position="625"/>
    </location>
</feature>
<feature type="transmembrane region" description="Helical" evidence="16">
    <location>
        <begin position="675"/>
        <end position="696"/>
    </location>
</feature>
<feature type="domain" description="Ion transport" evidence="18">
    <location>
        <begin position="120"/>
        <end position="430"/>
    </location>
</feature>
<organism evidence="19 20">
    <name type="scientific">Holothuria leucospilota</name>
    <name type="common">Black long sea cucumber</name>
    <name type="synonym">Mertensiothuria leucospilota</name>
    <dbReference type="NCBI Taxonomy" id="206669"/>
    <lineage>
        <taxon>Eukaryota</taxon>
        <taxon>Metazoa</taxon>
        <taxon>Echinodermata</taxon>
        <taxon>Eleutherozoa</taxon>
        <taxon>Echinozoa</taxon>
        <taxon>Holothuroidea</taxon>
        <taxon>Aspidochirotacea</taxon>
        <taxon>Aspidochirotida</taxon>
        <taxon>Holothuriidae</taxon>
        <taxon>Holothuria</taxon>
    </lineage>
</organism>
<name>A0A9Q1BLW1_HOLLE</name>
<dbReference type="InterPro" id="IPR001696">
    <property type="entry name" value="Na_channel_asu"/>
</dbReference>
<feature type="transmembrane region" description="Helical" evidence="16">
    <location>
        <begin position="1096"/>
        <end position="1116"/>
    </location>
</feature>
<feature type="compositionally biased region" description="Basic and acidic residues" evidence="17">
    <location>
        <begin position="1879"/>
        <end position="1890"/>
    </location>
</feature>
<keyword evidence="14 16" id="KW-0739">Sodium transport</keyword>
<dbReference type="Proteomes" id="UP001152320">
    <property type="component" value="Chromosome 14"/>
</dbReference>
<reference evidence="19" key="1">
    <citation type="submission" date="2021-10" db="EMBL/GenBank/DDBJ databases">
        <title>Tropical sea cucumber genome reveals ecological adaptation and Cuvierian tubules defense mechanism.</title>
        <authorList>
            <person name="Chen T."/>
        </authorList>
    </citation>
    <scope>NUCLEOTIDE SEQUENCE</scope>
    <source>
        <strain evidence="19">Nanhai2018</strain>
        <tissue evidence="19">Muscle</tissue>
    </source>
</reference>
<dbReference type="GO" id="GO:0005248">
    <property type="term" value="F:voltage-gated sodium channel activity"/>
    <property type="evidence" value="ECO:0007669"/>
    <property type="project" value="InterPro"/>
</dbReference>
<feature type="compositionally biased region" description="Basic and acidic residues" evidence="17">
    <location>
        <begin position="1001"/>
        <end position="1011"/>
    </location>
</feature>
<gene>
    <name evidence="19" type="ORF">HOLleu_28460</name>
</gene>
<keyword evidence="10 16" id="KW-0406">Ion transport</keyword>
<feature type="transmembrane region" description="Helical" evidence="16">
    <location>
        <begin position="1325"/>
        <end position="1351"/>
    </location>
</feature>
<dbReference type="EMBL" id="JAIZAY010000014">
    <property type="protein sequence ID" value="KAJ8029133.1"/>
    <property type="molecule type" value="Genomic_DNA"/>
</dbReference>
<dbReference type="Pfam" id="PF00520">
    <property type="entry name" value="Ion_trans"/>
    <property type="match status" value="4"/>
</dbReference>